<sequence>MGWPLRHLRHRQRSTVVRLFLACHLCGRGDRGAGMRTGMQKRAATATWLRANVPRVDRAGVGGGSRAEANDWAMSPRPSNRHSEGRGDAGRERRRAVDNGSKAKKEGTTICGSSSLLITDGAQPGRRGGTERSHTAALPLAPLAPHPRPLLPVPPSRPCLARNHVSHRLATPSLP</sequence>
<organism evidence="2 3">
    <name type="scientific">Calocera cornea HHB12733</name>
    <dbReference type="NCBI Taxonomy" id="1353952"/>
    <lineage>
        <taxon>Eukaryota</taxon>
        <taxon>Fungi</taxon>
        <taxon>Dikarya</taxon>
        <taxon>Basidiomycota</taxon>
        <taxon>Agaricomycotina</taxon>
        <taxon>Dacrymycetes</taxon>
        <taxon>Dacrymycetales</taxon>
        <taxon>Dacrymycetaceae</taxon>
        <taxon>Calocera</taxon>
    </lineage>
</organism>
<reference evidence="2 3" key="1">
    <citation type="journal article" date="2016" name="Mol. Biol. Evol.">
        <title>Comparative Genomics of Early-Diverging Mushroom-Forming Fungi Provides Insights into the Origins of Lignocellulose Decay Capabilities.</title>
        <authorList>
            <person name="Nagy L.G."/>
            <person name="Riley R."/>
            <person name="Tritt A."/>
            <person name="Adam C."/>
            <person name="Daum C."/>
            <person name="Floudas D."/>
            <person name="Sun H."/>
            <person name="Yadav J.S."/>
            <person name="Pangilinan J."/>
            <person name="Larsson K.H."/>
            <person name="Matsuura K."/>
            <person name="Barry K."/>
            <person name="Labutti K."/>
            <person name="Kuo R."/>
            <person name="Ohm R.A."/>
            <person name="Bhattacharya S.S."/>
            <person name="Shirouzu T."/>
            <person name="Yoshinaga Y."/>
            <person name="Martin F.M."/>
            <person name="Grigoriev I.V."/>
            <person name="Hibbett D.S."/>
        </authorList>
    </citation>
    <scope>NUCLEOTIDE SEQUENCE [LARGE SCALE GENOMIC DNA]</scope>
    <source>
        <strain evidence="2 3">HHB12733</strain>
    </source>
</reference>
<accession>A0A165IWR0</accession>
<dbReference type="EMBL" id="KV423926">
    <property type="protein sequence ID" value="KZT61079.1"/>
    <property type="molecule type" value="Genomic_DNA"/>
</dbReference>
<feature type="compositionally biased region" description="Pro residues" evidence="1">
    <location>
        <begin position="142"/>
        <end position="156"/>
    </location>
</feature>
<name>A0A165IWR0_9BASI</name>
<feature type="region of interest" description="Disordered" evidence="1">
    <location>
        <begin position="57"/>
        <end position="156"/>
    </location>
</feature>
<gene>
    <name evidence="2" type="ORF">CALCODRAFT_59118</name>
</gene>
<evidence type="ECO:0000256" key="1">
    <source>
        <dbReference type="SAM" id="MobiDB-lite"/>
    </source>
</evidence>
<dbReference type="AlphaFoldDB" id="A0A165IWR0"/>
<evidence type="ECO:0000313" key="3">
    <source>
        <dbReference type="Proteomes" id="UP000076842"/>
    </source>
</evidence>
<keyword evidence="3" id="KW-1185">Reference proteome</keyword>
<protein>
    <submittedName>
        <fullName evidence="2">Uncharacterized protein</fullName>
    </submittedName>
</protein>
<proteinExistence type="predicted"/>
<feature type="compositionally biased region" description="Basic and acidic residues" evidence="1">
    <location>
        <begin position="81"/>
        <end position="107"/>
    </location>
</feature>
<evidence type="ECO:0000313" key="2">
    <source>
        <dbReference type="EMBL" id="KZT61079.1"/>
    </source>
</evidence>
<dbReference type="InParanoid" id="A0A165IWR0"/>
<dbReference type="Proteomes" id="UP000076842">
    <property type="component" value="Unassembled WGS sequence"/>
</dbReference>